<dbReference type="EMBL" id="JAEHHL010000008">
    <property type="protein sequence ID" value="MBK0400301.1"/>
    <property type="molecule type" value="Genomic_DNA"/>
</dbReference>
<evidence type="ECO:0000256" key="7">
    <source>
        <dbReference type="SAM" id="SignalP"/>
    </source>
</evidence>
<gene>
    <name evidence="8" type="ORF">H0I76_13965</name>
</gene>
<dbReference type="RefSeq" id="WP_200610907.1">
    <property type="nucleotide sequence ID" value="NZ_JAEHHL010000008.1"/>
</dbReference>
<dbReference type="GO" id="GO:0030313">
    <property type="term" value="C:cell envelope"/>
    <property type="evidence" value="ECO:0007669"/>
    <property type="project" value="UniProtKB-SubCell"/>
</dbReference>
<dbReference type="AlphaFoldDB" id="A0A8J7M829"/>
<dbReference type="GO" id="GO:0007155">
    <property type="term" value="P:cell adhesion"/>
    <property type="evidence" value="ECO:0007669"/>
    <property type="project" value="InterPro"/>
</dbReference>
<evidence type="ECO:0000256" key="6">
    <source>
        <dbReference type="RuleBase" id="RU003512"/>
    </source>
</evidence>
<keyword evidence="4" id="KW-0479">Metal-binding</keyword>
<reference evidence="8" key="1">
    <citation type="submission" date="2020-12" db="EMBL/GenBank/DDBJ databases">
        <title>Bacterial taxonomy.</title>
        <authorList>
            <person name="Pan X."/>
        </authorList>
    </citation>
    <scope>NUCLEOTIDE SEQUENCE</scope>
    <source>
        <strain evidence="8">M0105</strain>
    </source>
</reference>
<keyword evidence="5 7" id="KW-0732">Signal</keyword>
<keyword evidence="3 6" id="KW-0813">Transport</keyword>
<feature type="signal peptide" evidence="7">
    <location>
        <begin position="1"/>
        <end position="33"/>
    </location>
</feature>
<dbReference type="InterPro" id="IPR006129">
    <property type="entry name" value="AdhesinB"/>
</dbReference>
<dbReference type="PRINTS" id="PR00691">
    <property type="entry name" value="ADHESINB"/>
</dbReference>
<dbReference type="Pfam" id="PF01297">
    <property type="entry name" value="ZnuA"/>
    <property type="match status" value="1"/>
</dbReference>
<evidence type="ECO:0000313" key="8">
    <source>
        <dbReference type="EMBL" id="MBK0400301.1"/>
    </source>
</evidence>
<evidence type="ECO:0000256" key="5">
    <source>
        <dbReference type="ARBA" id="ARBA00022729"/>
    </source>
</evidence>
<dbReference type="Proteomes" id="UP000655420">
    <property type="component" value="Unassembled WGS sequence"/>
</dbReference>
<protein>
    <submittedName>
        <fullName evidence="8">Zinc ABC transporter substrate-binding protein</fullName>
    </submittedName>
</protein>
<comment type="similarity">
    <text evidence="2 6">Belongs to the bacterial solute-binding protein 9 family.</text>
</comment>
<sequence>MRSKDRAPLTARVLCAAPLAMALALGAALPARAAEPVQVVATTGMIGDLAAEVAGGCAEVTVMMGPGVDPHLYKPSAGDVRRLAGADAILYSGLYLEGQLGEVLDRLSGRVVTVAVAERAVPEAERILTGEGYGVDPHVWMDPSLWSRVPGVIAEALAPLAPDCAADMAARAEDAARAVTALDGWVRESLASVPEGARLLVTAHDAFEYFGRAYDVEVVGIQGVSTESEAGIADIRAVVDLVVSRKVPALFVESTISPRTVEAVIEAARREGHEVTVGAELYADAMGGAGTGEGTYIGMIHANVRAIVGALGGTPAPLPEALGAWAVRWGVAG</sequence>
<comment type="caution">
    <text evidence="8">The sequence shown here is derived from an EMBL/GenBank/DDBJ whole genome shotgun (WGS) entry which is preliminary data.</text>
</comment>
<evidence type="ECO:0000256" key="1">
    <source>
        <dbReference type="ARBA" id="ARBA00004196"/>
    </source>
</evidence>
<accession>A0A8J7M829</accession>
<proteinExistence type="inferred from homology"/>
<evidence type="ECO:0000256" key="3">
    <source>
        <dbReference type="ARBA" id="ARBA00022448"/>
    </source>
</evidence>
<organism evidence="8 9">
    <name type="scientific">Thermohalobaculum xanthum</name>
    <dbReference type="NCBI Taxonomy" id="2753746"/>
    <lineage>
        <taxon>Bacteria</taxon>
        <taxon>Pseudomonadati</taxon>
        <taxon>Pseudomonadota</taxon>
        <taxon>Alphaproteobacteria</taxon>
        <taxon>Rhodobacterales</taxon>
        <taxon>Paracoccaceae</taxon>
        <taxon>Thermohalobaculum</taxon>
    </lineage>
</organism>
<dbReference type="PRINTS" id="PR00690">
    <property type="entry name" value="ADHESNFAMILY"/>
</dbReference>
<evidence type="ECO:0000256" key="4">
    <source>
        <dbReference type="ARBA" id="ARBA00022723"/>
    </source>
</evidence>
<dbReference type="Gene3D" id="3.40.50.1980">
    <property type="entry name" value="Nitrogenase molybdenum iron protein domain"/>
    <property type="match status" value="2"/>
</dbReference>
<name>A0A8J7M829_9RHOB</name>
<keyword evidence="9" id="KW-1185">Reference proteome</keyword>
<dbReference type="PANTHER" id="PTHR42953:SF1">
    <property type="entry name" value="METAL-BINDING PROTEIN HI_0362-RELATED"/>
    <property type="match status" value="1"/>
</dbReference>
<dbReference type="PANTHER" id="PTHR42953">
    <property type="entry name" value="HIGH-AFFINITY ZINC UPTAKE SYSTEM PROTEIN ZNUA-RELATED"/>
    <property type="match status" value="1"/>
</dbReference>
<comment type="subcellular location">
    <subcellularLocation>
        <location evidence="1">Cell envelope</location>
    </subcellularLocation>
</comment>
<dbReference type="InterPro" id="IPR050492">
    <property type="entry name" value="Bact_metal-bind_prot9"/>
</dbReference>
<evidence type="ECO:0000256" key="2">
    <source>
        <dbReference type="ARBA" id="ARBA00011028"/>
    </source>
</evidence>
<dbReference type="InterPro" id="IPR006128">
    <property type="entry name" value="Lipoprotein_PsaA-like"/>
</dbReference>
<feature type="chain" id="PRO_5035157284" evidence="7">
    <location>
        <begin position="34"/>
        <end position="333"/>
    </location>
</feature>
<evidence type="ECO:0000313" key="9">
    <source>
        <dbReference type="Proteomes" id="UP000655420"/>
    </source>
</evidence>
<dbReference type="GO" id="GO:0046872">
    <property type="term" value="F:metal ion binding"/>
    <property type="evidence" value="ECO:0007669"/>
    <property type="project" value="UniProtKB-KW"/>
</dbReference>
<dbReference type="GO" id="GO:0030001">
    <property type="term" value="P:metal ion transport"/>
    <property type="evidence" value="ECO:0007669"/>
    <property type="project" value="InterPro"/>
</dbReference>
<dbReference type="InterPro" id="IPR006127">
    <property type="entry name" value="ZnuA-like"/>
</dbReference>
<dbReference type="SUPFAM" id="SSF53807">
    <property type="entry name" value="Helical backbone' metal receptor"/>
    <property type="match status" value="1"/>
</dbReference>